<proteinExistence type="predicted"/>
<dbReference type="EMBL" id="BMMQ01000002">
    <property type="protein sequence ID" value="GGO61541.1"/>
    <property type="molecule type" value="Genomic_DNA"/>
</dbReference>
<gene>
    <name evidence="1" type="ORF">GCM10010910_09590</name>
</gene>
<organism evidence="1 2">
    <name type="scientific">Microbacterium nanhaiense</name>
    <dbReference type="NCBI Taxonomy" id="1301026"/>
    <lineage>
        <taxon>Bacteria</taxon>
        <taxon>Bacillati</taxon>
        <taxon>Actinomycetota</taxon>
        <taxon>Actinomycetes</taxon>
        <taxon>Micrococcales</taxon>
        <taxon>Microbacteriaceae</taxon>
        <taxon>Microbacterium</taxon>
    </lineage>
</organism>
<comment type="caution">
    <text evidence="1">The sequence shown here is derived from an EMBL/GenBank/DDBJ whole genome shotgun (WGS) entry which is preliminary data.</text>
</comment>
<protein>
    <submittedName>
        <fullName evidence="1">Uncharacterized protein</fullName>
    </submittedName>
</protein>
<name>A0ABQ2MYT7_9MICO</name>
<sequence length="309" mass="33910">MCAEVRDRSVLGRGVHLVFRRFSDMTTLTADPADDFTTGEGLRHVLTRLHQQGPGAWQHDPIAGQLMAHAACKYAALARRHGLDPWEAASAAFEVMRMASTRRANDPWGVVTRAVQITCIAEERGQGLLCSTNKARRPHISELHDPERISDRETPLSDYHPAFRVTDRHEDDRDDDLTGEVAGVVTPQATARAAIADAVQLFVLLGWPKMAAQVTIDRVCETTERAGTRANAYEILRHDKQAPILLDLPADSWKAVVRVLLGNTQAALQASTAGRGLLMRLLLGDTVQSLLHDDELVFQIALAAPGRKG</sequence>
<evidence type="ECO:0000313" key="2">
    <source>
        <dbReference type="Proteomes" id="UP000638043"/>
    </source>
</evidence>
<dbReference type="Proteomes" id="UP000638043">
    <property type="component" value="Unassembled WGS sequence"/>
</dbReference>
<reference evidence="2" key="1">
    <citation type="journal article" date="2019" name="Int. J. Syst. Evol. Microbiol.">
        <title>The Global Catalogue of Microorganisms (GCM) 10K type strain sequencing project: providing services to taxonomists for standard genome sequencing and annotation.</title>
        <authorList>
            <consortium name="The Broad Institute Genomics Platform"/>
            <consortium name="The Broad Institute Genome Sequencing Center for Infectious Disease"/>
            <person name="Wu L."/>
            <person name="Ma J."/>
        </authorList>
    </citation>
    <scope>NUCLEOTIDE SEQUENCE [LARGE SCALE GENOMIC DNA]</scope>
    <source>
        <strain evidence="2">CGMCC 4.7181</strain>
    </source>
</reference>
<keyword evidence="2" id="KW-1185">Reference proteome</keyword>
<evidence type="ECO:0000313" key="1">
    <source>
        <dbReference type="EMBL" id="GGO61541.1"/>
    </source>
</evidence>
<accession>A0ABQ2MYT7</accession>